<dbReference type="PANTHER" id="PTHR33103:SF27">
    <property type="entry name" value="OS04G0594700 PROTEIN"/>
    <property type="match status" value="1"/>
</dbReference>
<evidence type="ECO:0000313" key="1">
    <source>
        <dbReference type="EMBL" id="KAK6134780.1"/>
    </source>
</evidence>
<evidence type="ECO:0000313" key="2">
    <source>
        <dbReference type="Proteomes" id="UP001318860"/>
    </source>
</evidence>
<dbReference type="Proteomes" id="UP001318860">
    <property type="component" value="Unassembled WGS sequence"/>
</dbReference>
<dbReference type="PANTHER" id="PTHR33103">
    <property type="entry name" value="OS01G0153900 PROTEIN"/>
    <property type="match status" value="1"/>
</dbReference>
<name>A0ABR0VHU9_REHGL</name>
<comment type="caution">
    <text evidence="1">The sequence shown here is derived from an EMBL/GenBank/DDBJ whole genome shotgun (WGS) entry which is preliminary data.</text>
</comment>
<organism evidence="1 2">
    <name type="scientific">Rehmannia glutinosa</name>
    <name type="common">Chinese foxglove</name>
    <dbReference type="NCBI Taxonomy" id="99300"/>
    <lineage>
        <taxon>Eukaryota</taxon>
        <taxon>Viridiplantae</taxon>
        <taxon>Streptophyta</taxon>
        <taxon>Embryophyta</taxon>
        <taxon>Tracheophyta</taxon>
        <taxon>Spermatophyta</taxon>
        <taxon>Magnoliopsida</taxon>
        <taxon>eudicotyledons</taxon>
        <taxon>Gunneridae</taxon>
        <taxon>Pentapetalae</taxon>
        <taxon>asterids</taxon>
        <taxon>lamiids</taxon>
        <taxon>Lamiales</taxon>
        <taxon>Orobanchaceae</taxon>
        <taxon>Rehmannieae</taxon>
        <taxon>Rehmannia</taxon>
    </lineage>
</organism>
<evidence type="ECO:0008006" key="3">
    <source>
        <dbReference type="Google" id="ProtNLM"/>
    </source>
</evidence>
<gene>
    <name evidence="1" type="ORF">DH2020_031450</name>
</gene>
<sequence length="430" mass="48117">MSSANKDVKFCLKVVINKQKTKVLFAEADSDFADVLLSFLTLPLGKIVRILEKHYGDKAPVFGSLTTLYNGLANLESAHFWTEGCKQMLLNPISSFDECRKLKLDICDTKPVKYFTCEDWDCRSSRKTNVSLYYDIARCDCGKSLKEEVPMKNRALFEADDGDVGVFTKRISTFIISDDLMIFPNEAGSVVHILSNLGITETGLGELMNVTFGFNEIMDLLKGSLISRTPLTDIILNKGQIELAEPSKPGIFLHQIKKETDSTSGKMILKVIVQKSTNKILFAEAEEDFISFLFSLLTVPLGGVERLLEGSTCLKNIDNLYRSISNVIDFKYFGSAHAMNRLTEPQLPHGYVSAGNQILPLVEEKACKIYYYRGNEEFVSLSHDMGGSCVKVISFKFLKEDGLLYVKHLSVCLTSEFKGHLAPKIEVTLR</sequence>
<dbReference type="InterPro" id="IPR007750">
    <property type="entry name" value="DUF674"/>
</dbReference>
<reference evidence="1 2" key="1">
    <citation type="journal article" date="2021" name="Comput. Struct. Biotechnol. J.">
        <title>De novo genome assembly of the potent medicinal plant Rehmannia glutinosa using nanopore technology.</title>
        <authorList>
            <person name="Ma L."/>
            <person name="Dong C."/>
            <person name="Song C."/>
            <person name="Wang X."/>
            <person name="Zheng X."/>
            <person name="Niu Y."/>
            <person name="Chen S."/>
            <person name="Feng W."/>
        </authorList>
    </citation>
    <scope>NUCLEOTIDE SEQUENCE [LARGE SCALE GENOMIC DNA]</scope>
    <source>
        <strain evidence="1">DH-2019</strain>
    </source>
</reference>
<dbReference type="Pfam" id="PF05056">
    <property type="entry name" value="DUF674"/>
    <property type="match status" value="1"/>
</dbReference>
<proteinExistence type="predicted"/>
<protein>
    <recommendedName>
        <fullName evidence="3">DUF674 family protein</fullName>
    </recommendedName>
</protein>
<accession>A0ABR0VHU9</accession>
<keyword evidence="2" id="KW-1185">Reference proteome</keyword>
<dbReference type="EMBL" id="JABTTQ020001134">
    <property type="protein sequence ID" value="KAK6134780.1"/>
    <property type="molecule type" value="Genomic_DNA"/>
</dbReference>